<evidence type="ECO:0000256" key="6">
    <source>
        <dbReference type="ARBA" id="ARBA00022824"/>
    </source>
</evidence>
<keyword evidence="12" id="KW-0479">Metal-binding</keyword>
<dbReference type="FunCoup" id="A0A6L2PZP7">
    <property type="interactions" value="1373"/>
</dbReference>
<dbReference type="CDD" id="cd04105">
    <property type="entry name" value="SR_beta"/>
    <property type="match status" value="1"/>
</dbReference>
<accession>A0A6L2PZP7</accession>
<keyword evidence="12" id="KW-0460">Magnesium</keyword>
<dbReference type="InterPro" id="IPR019009">
    <property type="entry name" value="SRP_receptor_beta_su"/>
</dbReference>
<feature type="binding site" evidence="11">
    <location>
        <begin position="56"/>
        <end position="63"/>
    </location>
    <ligand>
        <name>GTP</name>
        <dbReference type="ChEBI" id="CHEBI:37565"/>
    </ligand>
</feature>
<keyword evidence="8 11" id="KW-0342">GTP-binding</keyword>
<dbReference type="Proteomes" id="UP000502823">
    <property type="component" value="Unassembled WGS sequence"/>
</dbReference>
<dbReference type="GO" id="GO:0046872">
    <property type="term" value="F:metal ion binding"/>
    <property type="evidence" value="ECO:0007669"/>
    <property type="project" value="UniProtKB-KW"/>
</dbReference>
<feature type="binding site" evidence="11">
    <location>
        <begin position="162"/>
        <end position="165"/>
    </location>
    <ligand>
        <name>GTP</name>
        <dbReference type="ChEBI" id="CHEBI:37565"/>
    </ligand>
</feature>
<dbReference type="InterPro" id="IPR006689">
    <property type="entry name" value="Small_GTPase_ARF/SAR"/>
</dbReference>
<keyword evidence="10" id="KW-0675">Receptor</keyword>
<dbReference type="PANTHER" id="PTHR45909">
    <property type="entry name" value="ADP-RIBOSYLATION FACTOR-RELATED PROTEIN 1"/>
    <property type="match status" value="1"/>
</dbReference>
<dbReference type="OrthoDB" id="41266at2759"/>
<dbReference type="SMART" id="SM00178">
    <property type="entry name" value="SAR"/>
    <property type="match status" value="1"/>
</dbReference>
<name>A0A6L2PZP7_COPFO</name>
<keyword evidence="5 11" id="KW-0547">Nucleotide-binding</keyword>
<keyword evidence="6" id="KW-0256">Endoplasmic reticulum</keyword>
<dbReference type="EMBL" id="BLKM01012964">
    <property type="protein sequence ID" value="GFG37979.1"/>
    <property type="molecule type" value="Genomic_DNA"/>
</dbReference>
<dbReference type="Gene3D" id="3.40.50.300">
    <property type="entry name" value="P-loop containing nucleotide triphosphate hydrolases"/>
    <property type="match status" value="1"/>
</dbReference>
<dbReference type="GO" id="GO:0003924">
    <property type="term" value="F:GTPase activity"/>
    <property type="evidence" value="ECO:0007669"/>
    <property type="project" value="InterPro"/>
</dbReference>
<keyword evidence="4 13" id="KW-0812">Transmembrane</keyword>
<gene>
    <name evidence="14" type="ORF">Cfor_03860</name>
</gene>
<comment type="similarity">
    <text evidence="2">Belongs to the SRP receptor beta subunit family.</text>
</comment>
<reference evidence="15" key="1">
    <citation type="submission" date="2020-01" db="EMBL/GenBank/DDBJ databases">
        <title>Draft genome sequence of the Termite Coptotermes fromosanus.</title>
        <authorList>
            <person name="Itakura S."/>
            <person name="Yosikawa Y."/>
            <person name="Umezawa K."/>
        </authorList>
    </citation>
    <scope>NUCLEOTIDE SEQUENCE [LARGE SCALE GENOMIC DNA]</scope>
</reference>
<dbReference type="PANTHER" id="PTHR45909:SF1">
    <property type="entry name" value="ADP-RIBOSYLATION FACTOR-RELATED PROTEIN 1"/>
    <property type="match status" value="1"/>
</dbReference>
<evidence type="ECO:0000256" key="11">
    <source>
        <dbReference type="PIRSR" id="PIRSR606689-1"/>
    </source>
</evidence>
<keyword evidence="9 13" id="KW-0472">Membrane</keyword>
<dbReference type="PRINTS" id="PR00328">
    <property type="entry name" value="SAR1GTPBP"/>
</dbReference>
<dbReference type="GO" id="GO:0005525">
    <property type="term" value="F:GTP binding"/>
    <property type="evidence" value="ECO:0007669"/>
    <property type="project" value="UniProtKB-KW"/>
</dbReference>
<dbReference type="GO" id="GO:0005794">
    <property type="term" value="C:Golgi apparatus"/>
    <property type="evidence" value="ECO:0007669"/>
    <property type="project" value="TreeGrafter"/>
</dbReference>
<organism evidence="14 15">
    <name type="scientific">Coptotermes formosanus</name>
    <name type="common">Formosan subterranean termite</name>
    <dbReference type="NCBI Taxonomy" id="36987"/>
    <lineage>
        <taxon>Eukaryota</taxon>
        <taxon>Metazoa</taxon>
        <taxon>Ecdysozoa</taxon>
        <taxon>Arthropoda</taxon>
        <taxon>Hexapoda</taxon>
        <taxon>Insecta</taxon>
        <taxon>Pterygota</taxon>
        <taxon>Neoptera</taxon>
        <taxon>Polyneoptera</taxon>
        <taxon>Dictyoptera</taxon>
        <taxon>Blattodea</taxon>
        <taxon>Blattoidea</taxon>
        <taxon>Termitoidae</taxon>
        <taxon>Rhinotermitidae</taxon>
        <taxon>Coptotermes</taxon>
    </lineage>
</organism>
<evidence type="ECO:0000256" key="3">
    <source>
        <dbReference type="ARBA" id="ARBA00020256"/>
    </source>
</evidence>
<feature type="binding site" evidence="12">
    <location>
        <position position="80"/>
    </location>
    <ligand>
        <name>Mg(2+)</name>
        <dbReference type="ChEBI" id="CHEBI:18420"/>
    </ligand>
</feature>
<dbReference type="GO" id="GO:0005789">
    <property type="term" value="C:endoplasmic reticulum membrane"/>
    <property type="evidence" value="ECO:0007669"/>
    <property type="project" value="UniProtKB-SubCell"/>
</dbReference>
<keyword evidence="7 13" id="KW-1133">Transmembrane helix</keyword>
<evidence type="ECO:0000256" key="4">
    <source>
        <dbReference type="ARBA" id="ARBA00022692"/>
    </source>
</evidence>
<evidence type="ECO:0000256" key="10">
    <source>
        <dbReference type="ARBA" id="ARBA00023170"/>
    </source>
</evidence>
<proteinExistence type="inferred from homology"/>
<evidence type="ECO:0000256" key="2">
    <source>
        <dbReference type="ARBA" id="ARBA00005619"/>
    </source>
</evidence>
<sequence length="253" mass="28536">MENAKNTSPFKLGHSLNIGDPQVIGIVIAIFTVLITIGFFLWRYKKTARKAVLLMGLSDAGKTLIYTQLLHHKFVRTHTSVKENSGEYAFGKGLLRIIDIPGHERLRAKFFDEYKHAAKGIVYIVDSVTVQKDIRDVAEFLYTLLSDLVVANHSLPFLILCNKQDQTMAKGCSVIKSLLEKEMNVLRTTKSSQLESTNETANNNTFLGKKEKEFEFAHLLPVKVDFVESTAVQRDPEEPAELDGLKKWLLQIA</sequence>
<dbReference type="GO" id="GO:0043001">
    <property type="term" value="P:Golgi to plasma membrane protein transport"/>
    <property type="evidence" value="ECO:0007669"/>
    <property type="project" value="TreeGrafter"/>
</dbReference>
<dbReference type="GO" id="GO:0006886">
    <property type="term" value="P:intracellular protein transport"/>
    <property type="evidence" value="ECO:0007669"/>
    <property type="project" value="TreeGrafter"/>
</dbReference>
<evidence type="ECO:0000256" key="9">
    <source>
        <dbReference type="ARBA" id="ARBA00023136"/>
    </source>
</evidence>
<feature type="transmembrane region" description="Helical" evidence="13">
    <location>
        <begin position="23"/>
        <end position="42"/>
    </location>
</feature>
<evidence type="ECO:0000256" key="13">
    <source>
        <dbReference type="SAM" id="Phobius"/>
    </source>
</evidence>
<evidence type="ECO:0000256" key="5">
    <source>
        <dbReference type="ARBA" id="ARBA00022741"/>
    </source>
</evidence>
<evidence type="ECO:0000256" key="7">
    <source>
        <dbReference type="ARBA" id="ARBA00022989"/>
    </source>
</evidence>
<protein>
    <recommendedName>
        <fullName evidence="3">Signal recognition particle receptor subunit beta</fullName>
    </recommendedName>
</protein>
<dbReference type="Pfam" id="PF09439">
    <property type="entry name" value="SRPRB"/>
    <property type="match status" value="1"/>
</dbReference>
<feature type="binding site" evidence="12">
    <location>
        <position position="63"/>
    </location>
    <ligand>
        <name>Mg(2+)</name>
        <dbReference type="ChEBI" id="CHEBI:18420"/>
    </ligand>
</feature>
<comment type="subcellular location">
    <subcellularLocation>
        <location evidence="1">Endoplasmic reticulum membrane</location>
        <topology evidence="1">Single-pass membrane protein</topology>
    </subcellularLocation>
</comment>
<comment type="caution">
    <text evidence="14">The sequence shown here is derived from an EMBL/GenBank/DDBJ whole genome shotgun (WGS) entry which is preliminary data.</text>
</comment>
<evidence type="ECO:0000313" key="15">
    <source>
        <dbReference type="Proteomes" id="UP000502823"/>
    </source>
</evidence>
<keyword evidence="15" id="KW-1185">Reference proteome</keyword>
<evidence type="ECO:0000313" key="14">
    <source>
        <dbReference type="EMBL" id="GFG37979.1"/>
    </source>
</evidence>
<dbReference type="GO" id="GO:0034067">
    <property type="term" value="P:protein localization to Golgi apparatus"/>
    <property type="evidence" value="ECO:0007669"/>
    <property type="project" value="TreeGrafter"/>
</dbReference>
<dbReference type="SUPFAM" id="SSF52540">
    <property type="entry name" value="P-loop containing nucleoside triphosphate hydrolases"/>
    <property type="match status" value="1"/>
</dbReference>
<evidence type="ECO:0000256" key="8">
    <source>
        <dbReference type="ARBA" id="ARBA00023134"/>
    </source>
</evidence>
<evidence type="ECO:0000256" key="12">
    <source>
        <dbReference type="PIRSR" id="PIRSR606689-2"/>
    </source>
</evidence>
<feature type="binding site" evidence="11">
    <location>
        <position position="102"/>
    </location>
    <ligand>
        <name>GTP</name>
        <dbReference type="ChEBI" id="CHEBI:37565"/>
    </ligand>
</feature>
<dbReference type="AlphaFoldDB" id="A0A6L2PZP7"/>
<dbReference type="InParanoid" id="A0A6L2PZP7"/>
<evidence type="ECO:0000256" key="1">
    <source>
        <dbReference type="ARBA" id="ARBA00004389"/>
    </source>
</evidence>
<dbReference type="InterPro" id="IPR027417">
    <property type="entry name" value="P-loop_NTPase"/>
</dbReference>
<dbReference type="InterPro" id="IPR024156">
    <property type="entry name" value="Small_GTPase_ARF"/>
</dbReference>